<protein>
    <submittedName>
        <fullName evidence="11">Glycosyltransferase</fullName>
    </submittedName>
</protein>
<evidence type="ECO:0000259" key="10">
    <source>
        <dbReference type="Pfam" id="PF00535"/>
    </source>
</evidence>
<evidence type="ECO:0000256" key="9">
    <source>
        <dbReference type="SAM" id="Phobius"/>
    </source>
</evidence>
<keyword evidence="2" id="KW-1003">Cell membrane</keyword>
<dbReference type="FunFam" id="3.90.550.10:FF:000079">
    <property type="entry name" value="Probable glycosyl transferase"/>
    <property type="match status" value="1"/>
</dbReference>
<keyword evidence="4 11" id="KW-0808">Transferase</keyword>
<evidence type="ECO:0000256" key="5">
    <source>
        <dbReference type="ARBA" id="ARBA00022692"/>
    </source>
</evidence>
<dbReference type="Pfam" id="PF00535">
    <property type="entry name" value="Glycos_transf_2"/>
    <property type="match status" value="1"/>
</dbReference>
<feature type="transmembrane region" description="Helical" evidence="9">
    <location>
        <begin position="228"/>
        <end position="249"/>
    </location>
</feature>
<dbReference type="EMBL" id="AAXW01000005">
    <property type="protein sequence ID" value="EAZ92654.1"/>
    <property type="molecule type" value="Genomic_DNA"/>
</dbReference>
<feature type="domain" description="Glycosyltransferase 2-like" evidence="10">
    <location>
        <begin position="4"/>
        <end position="166"/>
    </location>
</feature>
<comment type="subcellular location">
    <subcellularLocation>
        <location evidence="1">Cell membrane</location>
        <topology evidence="1">Multi-pass membrane protein</topology>
    </subcellularLocation>
</comment>
<reference evidence="11 12" key="1">
    <citation type="submission" date="2007-03" db="EMBL/GenBank/DDBJ databases">
        <authorList>
            <person name="Stal L."/>
            <person name="Ferriera S."/>
            <person name="Johnson J."/>
            <person name="Kravitz S."/>
            <person name="Beeson K."/>
            <person name="Sutton G."/>
            <person name="Rogers Y.-H."/>
            <person name="Friedman R."/>
            <person name="Frazier M."/>
            <person name="Venter J.C."/>
        </authorList>
    </citation>
    <scope>NUCLEOTIDE SEQUENCE [LARGE SCALE GENOMIC DNA]</scope>
    <source>
        <strain evidence="11 12">CCY0110</strain>
    </source>
</reference>
<keyword evidence="12" id="KW-1185">Reference proteome</keyword>
<keyword evidence="3" id="KW-0328">Glycosyltransferase</keyword>
<sequence>MLISIIVPCYNEQEVIQITHNRLVSVLEGITPQYELIYVDDGSQDETANQLRQLQQKEQQVKVVLLSRNFGHQMAVTAGLDHVSGDAIVLIDADLQDPPEVIKEMVNRWYEGYDVAYGVRTDRQGETPFKLWSAKAFYRIMNRLSDVSIPLDTGDFRLMDRRVVEALKMMPERDRFLRGMVSWVGFRQVAVPYQRSPRLAGVSKYPLFKMIRFAADGILSFSLVPLRVAIWAGLFTVALSIIGIIYALFVRLFTMSWVPGWTISFIAILFIGGIQLIFLGVIGEYIGRIYREDKRRPLYLVREKLGFGSHQQNGCVDRVKQVTYAGENGNEMI</sequence>
<organism evidence="11 12">
    <name type="scientific">Crocosphaera chwakensis CCY0110</name>
    <dbReference type="NCBI Taxonomy" id="391612"/>
    <lineage>
        <taxon>Bacteria</taxon>
        <taxon>Bacillati</taxon>
        <taxon>Cyanobacteriota</taxon>
        <taxon>Cyanophyceae</taxon>
        <taxon>Oscillatoriophycideae</taxon>
        <taxon>Chroococcales</taxon>
        <taxon>Aphanothecaceae</taxon>
        <taxon>Crocosphaera</taxon>
        <taxon>Crocosphaera chwakensis</taxon>
    </lineage>
</organism>
<evidence type="ECO:0000313" key="12">
    <source>
        <dbReference type="Proteomes" id="UP000003781"/>
    </source>
</evidence>
<evidence type="ECO:0000256" key="2">
    <source>
        <dbReference type="ARBA" id="ARBA00022475"/>
    </source>
</evidence>
<keyword evidence="6 9" id="KW-1133">Transmembrane helix</keyword>
<dbReference type="OrthoDB" id="9807778at2"/>
<proteinExistence type="inferred from homology"/>
<dbReference type="GO" id="GO:0005886">
    <property type="term" value="C:plasma membrane"/>
    <property type="evidence" value="ECO:0007669"/>
    <property type="project" value="UniProtKB-SubCell"/>
</dbReference>
<dbReference type="GO" id="GO:0016757">
    <property type="term" value="F:glycosyltransferase activity"/>
    <property type="evidence" value="ECO:0007669"/>
    <property type="project" value="UniProtKB-KW"/>
</dbReference>
<dbReference type="InterPro" id="IPR050256">
    <property type="entry name" value="Glycosyltransferase_2"/>
</dbReference>
<dbReference type="PANTHER" id="PTHR48090">
    <property type="entry name" value="UNDECAPRENYL-PHOSPHATE 4-DEOXY-4-FORMAMIDO-L-ARABINOSE TRANSFERASE-RELATED"/>
    <property type="match status" value="1"/>
</dbReference>
<comment type="similarity">
    <text evidence="8">Belongs to the glycosyltransferase 2 family. GtrB subfamily.</text>
</comment>
<name>A3ILK3_9CHRO</name>
<dbReference type="eggNOG" id="COG0463">
    <property type="taxonomic scope" value="Bacteria"/>
</dbReference>
<evidence type="ECO:0000313" key="11">
    <source>
        <dbReference type="EMBL" id="EAZ92654.1"/>
    </source>
</evidence>
<evidence type="ECO:0000256" key="6">
    <source>
        <dbReference type="ARBA" id="ARBA00022989"/>
    </source>
</evidence>
<evidence type="ECO:0000256" key="7">
    <source>
        <dbReference type="ARBA" id="ARBA00023136"/>
    </source>
</evidence>
<evidence type="ECO:0000256" key="1">
    <source>
        <dbReference type="ARBA" id="ARBA00004651"/>
    </source>
</evidence>
<keyword evidence="7 9" id="KW-0472">Membrane</keyword>
<dbReference type="CDD" id="cd04187">
    <property type="entry name" value="DPM1_like_bac"/>
    <property type="match status" value="1"/>
</dbReference>
<dbReference type="InterPro" id="IPR029044">
    <property type="entry name" value="Nucleotide-diphossugar_trans"/>
</dbReference>
<dbReference type="Gene3D" id="3.90.550.10">
    <property type="entry name" value="Spore Coat Polysaccharide Biosynthesis Protein SpsA, Chain A"/>
    <property type="match status" value="1"/>
</dbReference>
<dbReference type="Proteomes" id="UP000003781">
    <property type="component" value="Unassembled WGS sequence"/>
</dbReference>
<dbReference type="InterPro" id="IPR001173">
    <property type="entry name" value="Glyco_trans_2-like"/>
</dbReference>
<evidence type="ECO:0000256" key="4">
    <source>
        <dbReference type="ARBA" id="ARBA00022679"/>
    </source>
</evidence>
<gene>
    <name evidence="11" type="ORF">CY0110_23846</name>
</gene>
<evidence type="ECO:0000256" key="8">
    <source>
        <dbReference type="ARBA" id="ARBA00038152"/>
    </source>
</evidence>
<feature type="transmembrane region" description="Helical" evidence="9">
    <location>
        <begin position="261"/>
        <end position="286"/>
    </location>
</feature>
<dbReference type="PANTHER" id="PTHR48090:SF1">
    <property type="entry name" value="PROPHAGE BACTOPRENOL GLUCOSYL TRANSFERASE HOMOLOG"/>
    <property type="match status" value="1"/>
</dbReference>
<comment type="caution">
    <text evidence="11">The sequence shown here is derived from an EMBL/GenBank/DDBJ whole genome shotgun (WGS) entry which is preliminary data.</text>
</comment>
<evidence type="ECO:0000256" key="3">
    <source>
        <dbReference type="ARBA" id="ARBA00022676"/>
    </source>
</evidence>
<dbReference type="SUPFAM" id="SSF53448">
    <property type="entry name" value="Nucleotide-diphospho-sugar transferases"/>
    <property type="match status" value="1"/>
</dbReference>
<dbReference type="AlphaFoldDB" id="A3ILK3"/>
<keyword evidence="5 9" id="KW-0812">Transmembrane</keyword>
<accession>A3ILK3</accession>
<dbReference type="RefSeq" id="WP_008274223.1">
    <property type="nucleotide sequence ID" value="NZ_AAXW01000005.1"/>
</dbReference>